<dbReference type="EMBL" id="JAENIL010000058">
    <property type="protein sequence ID" value="MBK1879781.1"/>
    <property type="molecule type" value="Genomic_DNA"/>
</dbReference>
<evidence type="ECO:0000256" key="2">
    <source>
        <dbReference type="SAM" id="SignalP"/>
    </source>
</evidence>
<evidence type="ECO:0000313" key="4">
    <source>
        <dbReference type="Proteomes" id="UP000617628"/>
    </source>
</evidence>
<organism evidence="3 4">
    <name type="scientific">Pelagicoccus mobilis</name>
    <dbReference type="NCBI Taxonomy" id="415221"/>
    <lineage>
        <taxon>Bacteria</taxon>
        <taxon>Pseudomonadati</taxon>
        <taxon>Verrucomicrobiota</taxon>
        <taxon>Opitutia</taxon>
        <taxon>Puniceicoccales</taxon>
        <taxon>Pelagicoccaceae</taxon>
        <taxon>Pelagicoccus</taxon>
    </lineage>
</organism>
<protein>
    <submittedName>
        <fullName evidence="3">Uncharacterized protein</fullName>
    </submittedName>
</protein>
<dbReference type="AlphaFoldDB" id="A0A934S343"/>
<comment type="caution">
    <text evidence="3">The sequence shown here is derived from an EMBL/GenBank/DDBJ whole genome shotgun (WGS) entry which is preliminary data.</text>
</comment>
<accession>A0A934S343</accession>
<keyword evidence="4" id="KW-1185">Reference proteome</keyword>
<evidence type="ECO:0000256" key="1">
    <source>
        <dbReference type="SAM" id="MobiDB-lite"/>
    </source>
</evidence>
<feature type="region of interest" description="Disordered" evidence="1">
    <location>
        <begin position="100"/>
        <end position="133"/>
    </location>
</feature>
<feature type="signal peptide" evidence="2">
    <location>
        <begin position="1"/>
        <end position="22"/>
    </location>
</feature>
<proteinExistence type="predicted"/>
<feature type="chain" id="PRO_5036981098" evidence="2">
    <location>
        <begin position="23"/>
        <end position="133"/>
    </location>
</feature>
<evidence type="ECO:0000313" key="3">
    <source>
        <dbReference type="EMBL" id="MBK1879781.1"/>
    </source>
</evidence>
<reference evidence="3" key="1">
    <citation type="submission" date="2021-01" db="EMBL/GenBank/DDBJ databases">
        <title>Modified the classification status of verrucomicrobia.</title>
        <authorList>
            <person name="Feng X."/>
        </authorList>
    </citation>
    <scope>NUCLEOTIDE SEQUENCE</scope>
    <source>
        <strain evidence="3">KCTC 13126</strain>
    </source>
</reference>
<dbReference type="Proteomes" id="UP000617628">
    <property type="component" value="Unassembled WGS sequence"/>
</dbReference>
<keyword evidence="2" id="KW-0732">Signal</keyword>
<dbReference type="RefSeq" id="WP_200357994.1">
    <property type="nucleotide sequence ID" value="NZ_JAENIL010000058.1"/>
</dbReference>
<gene>
    <name evidence="3" type="ORF">JIN87_23050</name>
</gene>
<name>A0A934S343_9BACT</name>
<sequence length="133" mass="13938">MTKKTLLICSALLAAPLGVAFADSAEKTAVKKQPIAETEMYQDAMADLATAFSLPKAIKAVSEESASDFVSSNPLAKTSILNAKPNILLARLKDKVEPGVSERKAQETSNAAVLVSSPEGKAPAHSTIKIKNS</sequence>